<dbReference type="EMBL" id="JACORT010000012">
    <property type="protein sequence ID" value="MBC5785726.1"/>
    <property type="molecule type" value="Genomic_DNA"/>
</dbReference>
<feature type="signal peptide" evidence="2">
    <location>
        <begin position="1"/>
        <end position="25"/>
    </location>
</feature>
<dbReference type="InterPro" id="IPR042100">
    <property type="entry name" value="Bug_dom1"/>
</dbReference>
<evidence type="ECO:0000313" key="4">
    <source>
        <dbReference type="Proteomes" id="UP000608513"/>
    </source>
</evidence>
<dbReference type="CDD" id="cd13578">
    <property type="entry name" value="PBP2_Bug27"/>
    <property type="match status" value="1"/>
</dbReference>
<dbReference type="Proteomes" id="UP000608513">
    <property type="component" value="Unassembled WGS sequence"/>
</dbReference>
<keyword evidence="2" id="KW-0732">Signal</keyword>
<dbReference type="InterPro" id="IPR005064">
    <property type="entry name" value="BUG"/>
</dbReference>
<dbReference type="RefSeq" id="WP_187078474.1">
    <property type="nucleotide sequence ID" value="NZ_JACORT010000012.1"/>
</dbReference>
<gene>
    <name evidence="3" type="ORF">H8N03_22485</name>
</gene>
<evidence type="ECO:0000313" key="3">
    <source>
        <dbReference type="EMBL" id="MBC5785726.1"/>
    </source>
</evidence>
<feature type="chain" id="PRO_5038116017" evidence="2">
    <location>
        <begin position="26"/>
        <end position="327"/>
    </location>
</feature>
<organism evidence="3 4">
    <name type="scientific">Ramlibacter cellulosilyticus</name>
    <dbReference type="NCBI Taxonomy" id="2764187"/>
    <lineage>
        <taxon>Bacteria</taxon>
        <taxon>Pseudomonadati</taxon>
        <taxon>Pseudomonadota</taxon>
        <taxon>Betaproteobacteria</taxon>
        <taxon>Burkholderiales</taxon>
        <taxon>Comamonadaceae</taxon>
        <taxon>Ramlibacter</taxon>
    </lineage>
</organism>
<protein>
    <submittedName>
        <fullName evidence="3">Tripartite tricarboxylate transporter substrate binding protein</fullName>
    </submittedName>
</protein>
<dbReference type="PANTHER" id="PTHR42928:SF5">
    <property type="entry name" value="BLR1237 PROTEIN"/>
    <property type="match status" value="1"/>
</dbReference>
<sequence length="327" mass="33705">MNTSISRRRVVAALGAAVAAPWAHAQSKWPAKPIRIVVPFGAGGVADLTARAVGQKLGEQMGTSFVIDNRPGAGGVTAGNLVAQAEPDGYTLLLMSNGTAVSEGLFSKLPFDAEKDFAPISLLGTFDIAVVVPENSPFKTLGDLLAEAKAKPGKLNIATIAVGSTQNLAAELFKTTAGIQAQVVPFNGTPAVVTALRGGEVDAGIEILAPIRSQITSKALRALATFGEKRPLGLPDVPTASESGGALKGLHIASWNALAAPAKTPKDVIDRLAHECQVALASADLKKKLADLSVDAKSSTPQQLGSLLSSEIKRWSGVIGQAKIPKM</sequence>
<proteinExistence type="inferred from homology"/>
<dbReference type="PANTHER" id="PTHR42928">
    <property type="entry name" value="TRICARBOXYLATE-BINDING PROTEIN"/>
    <property type="match status" value="1"/>
</dbReference>
<dbReference type="Gene3D" id="3.40.190.150">
    <property type="entry name" value="Bordetella uptake gene, domain 1"/>
    <property type="match status" value="1"/>
</dbReference>
<keyword evidence="4" id="KW-1185">Reference proteome</keyword>
<dbReference type="SUPFAM" id="SSF53850">
    <property type="entry name" value="Periplasmic binding protein-like II"/>
    <property type="match status" value="1"/>
</dbReference>
<dbReference type="Gene3D" id="3.40.190.10">
    <property type="entry name" value="Periplasmic binding protein-like II"/>
    <property type="match status" value="1"/>
</dbReference>
<comment type="similarity">
    <text evidence="1">Belongs to the UPF0065 (bug) family.</text>
</comment>
<comment type="caution">
    <text evidence="3">The sequence shown here is derived from an EMBL/GenBank/DDBJ whole genome shotgun (WGS) entry which is preliminary data.</text>
</comment>
<reference evidence="3" key="1">
    <citation type="submission" date="2020-08" db="EMBL/GenBank/DDBJ databases">
        <title>Ramlibacter sp. USB13 16S ribosomal RNA gene genome sequencing and assembly.</title>
        <authorList>
            <person name="Kang M."/>
        </authorList>
    </citation>
    <scope>NUCLEOTIDE SEQUENCE</scope>
    <source>
        <strain evidence="3">USB13</strain>
    </source>
</reference>
<dbReference type="AlphaFoldDB" id="A0A923SD71"/>
<dbReference type="Pfam" id="PF03401">
    <property type="entry name" value="TctC"/>
    <property type="match status" value="1"/>
</dbReference>
<evidence type="ECO:0000256" key="1">
    <source>
        <dbReference type="ARBA" id="ARBA00006987"/>
    </source>
</evidence>
<dbReference type="PIRSF" id="PIRSF017082">
    <property type="entry name" value="YflP"/>
    <property type="match status" value="1"/>
</dbReference>
<name>A0A923SD71_9BURK</name>
<accession>A0A923SD71</accession>
<evidence type="ECO:0000256" key="2">
    <source>
        <dbReference type="SAM" id="SignalP"/>
    </source>
</evidence>